<comment type="caution">
    <text evidence="3">The sequence shown here is derived from an EMBL/GenBank/DDBJ whole genome shotgun (WGS) entry which is preliminary data.</text>
</comment>
<accession>A0A1C1YSD2</accession>
<gene>
    <name evidence="3" type="ORF">AWJ14_19915</name>
</gene>
<evidence type="ECO:0000259" key="2">
    <source>
        <dbReference type="Pfam" id="PF07978"/>
    </source>
</evidence>
<dbReference type="OrthoDB" id="4124121at2"/>
<protein>
    <submittedName>
        <fullName evidence="3">NIPSNAP domain containing protein</fullName>
    </submittedName>
</protein>
<dbReference type="EMBL" id="LQZT01000042">
    <property type="protein sequence ID" value="OCW56356.1"/>
    <property type="molecule type" value="Genomic_DNA"/>
</dbReference>
<evidence type="ECO:0000256" key="1">
    <source>
        <dbReference type="ARBA" id="ARBA00005291"/>
    </source>
</evidence>
<dbReference type="SUPFAM" id="SSF54909">
    <property type="entry name" value="Dimeric alpha+beta barrel"/>
    <property type="match status" value="1"/>
</dbReference>
<dbReference type="InterPro" id="IPR011008">
    <property type="entry name" value="Dimeric_a/b-barrel"/>
</dbReference>
<feature type="domain" description="NIPSNAP" evidence="2">
    <location>
        <begin position="6"/>
        <end position="102"/>
    </location>
</feature>
<sequence>MSKFVDERIYTLKAGQVPVFLKLYVEEGMEVQVRILGRMVGYYFTDIGPLNQIVHMWGYDSLDDRYERRKLLQAAPEWQSYAAKMRPLVTHVENKILVPAPFFAVK</sequence>
<comment type="similarity">
    <text evidence="1">Belongs to the NipSnap family.</text>
</comment>
<name>A0A1C1YSD2_9HYPH</name>
<dbReference type="PANTHER" id="PTHR21017:SF17">
    <property type="entry name" value="PROTEIN NIPSNAP"/>
    <property type="match status" value="1"/>
</dbReference>
<dbReference type="PANTHER" id="PTHR21017">
    <property type="entry name" value="NIPSNAP-RELATED"/>
    <property type="match status" value="1"/>
</dbReference>
<reference evidence="3 4" key="1">
    <citation type="submission" date="2015-12" db="EMBL/GenBank/DDBJ databases">
        <authorList>
            <person name="Shamseldin A."/>
            <person name="Moawad H."/>
            <person name="Abd El-Rahim W.M."/>
            <person name="Sadowsky M.J."/>
        </authorList>
    </citation>
    <scope>NUCLEOTIDE SEQUENCE [LARGE SCALE GENOMIC DNA]</scope>
    <source>
        <strain evidence="3 4">JC234</strain>
    </source>
</reference>
<dbReference type="Proteomes" id="UP000094795">
    <property type="component" value="Unassembled WGS sequence"/>
</dbReference>
<organism evidence="3 4">
    <name type="scientific">Hoeflea olei</name>
    <dbReference type="NCBI Taxonomy" id="1480615"/>
    <lineage>
        <taxon>Bacteria</taxon>
        <taxon>Pseudomonadati</taxon>
        <taxon>Pseudomonadota</taxon>
        <taxon>Alphaproteobacteria</taxon>
        <taxon>Hyphomicrobiales</taxon>
        <taxon>Rhizobiaceae</taxon>
        <taxon>Hoeflea</taxon>
    </lineage>
</organism>
<dbReference type="Pfam" id="PF07978">
    <property type="entry name" value="NIPSNAP"/>
    <property type="match status" value="1"/>
</dbReference>
<proteinExistence type="inferred from homology"/>
<dbReference type="InterPro" id="IPR012577">
    <property type="entry name" value="NIPSNAP"/>
</dbReference>
<dbReference type="STRING" id="1480615.AWJ14_19915"/>
<evidence type="ECO:0000313" key="3">
    <source>
        <dbReference type="EMBL" id="OCW56356.1"/>
    </source>
</evidence>
<dbReference type="Gene3D" id="3.30.70.100">
    <property type="match status" value="1"/>
</dbReference>
<evidence type="ECO:0000313" key="4">
    <source>
        <dbReference type="Proteomes" id="UP000094795"/>
    </source>
</evidence>
<dbReference type="AlphaFoldDB" id="A0A1C1YSD2"/>
<dbReference type="RefSeq" id="WP_066182397.1">
    <property type="nucleotide sequence ID" value="NZ_LQZT01000042.1"/>
</dbReference>
<keyword evidence="4" id="KW-1185">Reference proteome</keyword>
<dbReference type="InterPro" id="IPR051557">
    <property type="entry name" value="NipSnap_domain"/>
</dbReference>